<dbReference type="GO" id="GO:0005829">
    <property type="term" value="C:cytosol"/>
    <property type="evidence" value="ECO:0007669"/>
    <property type="project" value="TreeGrafter"/>
</dbReference>
<dbReference type="RefSeq" id="WP_091730596.1">
    <property type="nucleotide sequence ID" value="NZ_FNQE01000021.1"/>
</dbReference>
<dbReference type="GO" id="GO:0006508">
    <property type="term" value="P:proteolysis"/>
    <property type="evidence" value="ECO:0007669"/>
    <property type="project" value="InterPro"/>
</dbReference>
<evidence type="ECO:0000259" key="2">
    <source>
        <dbReference type="Pfam" id="PF19289"/>
    </source>
</evidence>
<comment type="similarity">
    <text evidence="1">Belongs to the peptidase U62 family.</text>
</comment>
<accession>A0A1H3QMD9</accession>
<dbReference type="InterPro" id="IPR045569">
    <property type="entry name" value="Metalloprtase-TldD/E_C"/>
</dbReference>
<dbReference type="PANTHER" id="PTHR30624:SF4">
    <property type="entry name" value="METALLOPROTEASE TLDD"/>
    <property type="match status" value="1"/>
</dbReference>
<dbReference type="InterPro" id="IPR035068">
    <property type="entry name" value="TldD/PmbA_N"/>
</dbReference>
<dbReference type="Proteomes" id="UP000198625">
    <property type="component" value="Unassembled WGS sequence"/>
</dbReference>
<sequence length="476" mass="53573">MKVHMSIYLTNQKKTLKKLIELLSEDFKYVSVLGTDTCGKSYQVRRTGVSINDTDWAERGFVARIHNGYNYSEYSFNELREEGIEELIQNIKEKINEDIEKLKASSIKVSSYPLIEEERITDKLFKIVKILPEEVTAEEKIKKMTRIKDEAFNYSEQLVDFRISYEECHVSKVFISQNKELEQSYIWGQGSMFAIVRRDDNTKYYYDSVSGLKGVEILDELQHKAKDVVRLAEKLLDAKKIIPGEYDVICSPGIAGLIAHEAFGHGVEMDMFVKNRAKAAEYIGKEVASELVTMHDGAAAAENVSSYYFDDEGVLGTDTIIIDRGILKTGISDLLSALRLKTTPTGNGKRESFERKAYARMTNTFFSGGDDKLDHMISSIKEGYLLDVMLSGMEDPKDWGIQCMILMAKEIKDGKFTGNIMSPVIMTGYVPDVLSSISMVSEEVEIFGSGACGKGYKEWVKAADGGPYIKARVRLG</sequence>
<dbReference type="InterPro" id="IPR036059">
    <property type="entry name" value="TldD/PmbA_sf"/>
</dbReference>
<proteinExistence type="inferred from homology"/>
<protein>
    <submittedName>
        <fullName evidence="3">TldD protein</fullName>
    </submittedName>
</protein>
<dbReference type="EMBL" id="FNQE01000021">
    <property type="protein sequence ID" value="SDZ14135.1"/>
    <property type="molecule type" value="Genomic_DNA"/>
</dbReference>
<keyword evidence="4" id="KW-1185">Reference proteome</keyword>
<organism evidence="3 4">
    <name type="scientific">Proteiniborus ethanoligenes</name>
    <dbReference type="NCBI Taxonomy" id="415015"/>
    <lineage>
        <taxon>Bacteria</taxon>
        <taxon>Bacillati</taxon>
        <taxon>Bacillota</taxon>
        <taxon>Clostridia</taxon>
        <taxon>Eubacteriales</taxon>
        <taxon>Proteiniborus</taxon>
    </lineage>
</organism>
<dbReference type="InterPro" id="IPR051463">
    <property type="entry name" value="Peptidase_U62_metallo"/>
</dbReference>
<dbReference type="STRING" id="415015.SAMN05660462_01999"/>
<feature type="domain" description="Metalloprotease TldD/E C-terminal" evidence="2">
    <location>
        <begin position="243"/>
        <end position="453"/>
    </location>
</feature>
<name>A0A1H3QMD9_9FIRM</name>
<dbReference type="SUPFAM" id="SSF111283">
    <property type="entry name" value="Putative modulator of DNA gyrase, PmbA/TldD"/>
    <property type="match status" value="1"/>
</dbReference>
<dbReference type="Gene3D" id="3.30.2290.10">
    <property type="entry name" value="PmbA/TldD superfamily"/>
    <property type="match status" value="1"/>
</dbReference>
<evidence type="ECO:0000256" key="1">
    <source>
        <dbReference type="ARBA" id="ARBA00005836"/>
    </source>
</evidence>
<evidence type="ECO:0000313" key="4">
    <source>
        <dbReference type="Proteomes" id="UP000198625"/>
    </source>
</evidence>
<dbReference type="Pfam" id="PF19289">
    <property type="entry name" value="PmbA_TldD_3rd"/>
    <property type="match status" value="1"/>
</dbReference>
<dbReference type="GO" id="GO:0008237">
    <property type="term" value="F:metallopeptidase activity"/>
    <property type="evidence" value="ECO:0007669"/>
    <property type="project" value="InterPro"/>
</dbReference>
<dbReference type="AlphaFoldDB" id="A0A1H3QMD9"/>
<evidence type="ECO:0000313" key="3">
    <source>
        <dbReference type="EMBL" id="SDZ14135.1"/>
    </source>
</evidence>
<gene>
    <name evidence="3" type="ORF">SAMN05660462_01999</name>
</gene>
<reference evidence="3 4" key="1">
    <citation type="submission" date="2016-10" db="EMBL/GenBank/DDBJ databases">
        <authorList>
            <person name="de Groot N.N."/>
        </authorList>
    </citation>
    <scope>NUCLEOTIDE SEQUENCE [LARGE SCALE GENOMIC DNA]</scope>
    <source>
        <strain evidence="3 4">DSM 21650</strain>
    </source>
</reference>
<dbReference type="OrthoDB" id="9803213at2"/>
<dbReference type="PANTHER" id="PTHR30624">
    <property type="entry name" value="UNCHARACTERIZED PROTEIN TLDD AND PMBA"/>
    <property type="match status" value="1"/>
</dbReference>